<sequence length="204" mass="21825">MAGETMNGFRKMRTSLLILLGFFAFLGACSAPAEAPPLAGAAIGGPFALTDQDGKAVTDKDFDGAYRIVYFGYTYCPDVCPVDLQHIAQGYAAFEKAAPAKAAKVRPIFVSVDPERDTPAVVKQYVAAFHPRMTGLTGTPEQLAAAAKAYGVYYQRRDEAGASEYLMDHSRSAVLFGPKGEPIALLPQDQGAAAVAAELERWVR</sequence>
<dbReference type="InterPro" id="IPR003782">
    <property type="entry name" value="SCO1/SenC"/>
</dbReference>
<dbReference type="PANTHER" id="PTHR12151:SF25">
    <property type="entry name" value="LINALOOL DEHYDRATASE_ISOMERASE DOMAIN-CONTAINING PROTEIN"/>
    <property type="match status" value="1"/>
</dbReference>
<dbReference type="InterPro" id="IPR036249">
    <property type="entry name" value="Thioredoxin-like_sf"/>
</dbReference>
<evidence type="ECO:0000256" key="4">
    <source>
        <dbReference type="PIRSR" id="PIRSR603782-2"/>
    </source>
</evidence>
<accession>A0A7T2GIM6</accession>
<feature type="signal peptide" evidence="5">
    <location>
        <begin position="1"/>
        <end position="35"/>
    </location>
</feature>
<keyword evidence="5" id="KW-0732">Signal</keyword>
<feature type="binding site" evidence="3">
    <location>
        <position position="80"/>
    </location>
    <ligand>
        <name>Cu cation</name>
        <dbReference type="ChEBI" id="CHEBI:23378"/>
    </ligand>
</feature>
<dbReference type="CDD" id="cd02968">
    <property type="entry name" value="SCO"/>
    <property type="match status" value="1"/>
</dbReference>
<dbReference type="PROSITE" id="PS51352">
    <property type="entry name" value="THIOREDOXIN_2"/>
    <property type="match status" value="1"/>
</dbReference>
<dbReference type="GO" id="GO:0046872">
    <property type="term" value="F:metal ion binding"/>
    <property type="evidence" value="ECO:0007669"/>
    <property type="project" value="UniProtKB-KW"/>
</dbReference>
<dbReference type="InterPro" id="IPR013766">
    <property type="entry name" value="Thioredoxin_domain"/>
</dbReference>
<keyword evidence="2 3" id="KW-0186">Copper</keyword>
<evidence type="ECO:0000313" key="7">
    <source>
        <dbReference type="EMBL" id="QPQ54552.1"/>
    </source>
</evidence>
<evidence type="ECO:0000256" key="1">
    <source>
        <dbReference type="ARBA" id="ARBA00010996"/>
    </source>
</evidence>
<dbReference type="KEGG" id="sflv:IC614_09445"/>
<dbReference type="SUPFAM" id="SSF52833">
    <property type="entry name" value="Thioredoxin-like"/>
    <property type="match status" value="1"/>
</dbReference>
<keyword evidence="3" id="KW-0479">Metal-binding</keyword>
<evidence type="ECO:0000313" key="8">
    <source>
        <dbReference type="Proteomes" id="UP000594873"/>
    </source>
</evidence>
<evidence type="ECO:0000256" key="2">
    <source>
        <dbReference type="ARBA" id="ARBA00023008"/>
    </source>
</evidence>
<feature type="binding site" evidence="3">
    <location>
        <position position="76"/>
    </location>
    <ligand>
        <name>Cu cation</name>
        <dbReference type="ChEBI" id="CHEBI:23378"/>
    </ligand>
</feature>
<dbReference type="PANTHER" id="PTHR12151">
    <property type="entry name" value="ELECTRON TRANSPORT PROTIN SCO1/SENC FAMILY MEMBER"/>
    <property type="match status" value="1"/>
</dbReference>
<evidence type="ECO:0000256" key="3">
    <source>
        <dbReference type="PIRSR" id="PIRSR603782-1"/>
    </source>
</evidence>
<dbReference type="FunFam" id="3.40.30.10:FF:000013">
    <property type="entry name" value="Blast:Protein SCO1 homolog, mitochondrial"/>
    <property type="match status" value="1"/>
</dbReference>
<proteinExistence type="inferred from homology"/>
<dbReference type="EMBL" id="CP065592">
    <property type="protein sequence ID" value="QPQ54552.1"/>
    <property type="molecule type" value="Genomic_DNA"/>
</dbReference>
<reference evidence="7 8" key="1">
    <citation type="submission" date="2020-11" db="EMBL/GenBank/DDBJ databases">
        <title>Genome seq and assembly of Sphingosinicella sp.</title>
        <authorList>
            <person name="Chhetri G."/>
        </authorList>
    </citation>
    <scope>NUCLEOTIDE SEQUENCE [LARGE SCALE GENOMIC DNA]</scope>
    <source>
        <strain evidence="7 8">UDD2</strain>
    </source>
</reference>
<evidence type="ECO:0000256" key="5">
    <source>
        <dbReference type="SAM" id="SignalP"/>
    </source>
</evidence>
<organism evidence="7 8">
    <name type="scientific">Allosphingosinicella flava</name>
    <dbReference type="NCBI Taxonomy" id="2771430"/>
    <lineage>
        <taxon>Bacteria</taxon>
        <taxon>Pseudomonadati</taxon>
        <taxon>Pseudomonadota</taxon>
        <taxon>Alphaproteobacteria</taxon>
        <taxon>Sphingomonadales</taxon>
        <taxon>Sphingomonadaceae</taxon>
        <taxon>Allosphingosinicella</taxon>
    </lineage>
</organism>
<feature type="domain" description="Thioredoxin" evidence="6">
    <location>
        <begin position="38"/>
        <end position="204"/>
    </location>
</feature>
<evidence type="ECO:0000259" key="6">
    <source>
        <dbReference type="PROSITE" id="PS51352"/>
    </source>
</evidence>
<dbReference type="Gene3D" id="3.40.30.10">
    <property type="entry name" value="Glutaredoxin"/>
    <property type="match status" value="1"/>
</dbReference>
<dbReference type="AlphaFoldDB" id="A0A7T2GIM6"/>
<keyword evidence="4" id="KW-1015">Disulfide bond</keyword>
<feature type="binding site" evidence="3">
    <location>
        <position position="169"/>
    </location>
    <ligand>
        <name>Cu cation</name>
        <dbReference type="ChEBI" id="CHEBI:23378"/>
    </ligand>
</feature>
<feature type="disulfide bond" description="Redox-active" evidence="4">
    <location>
        <begin position="76"/>
        <end position="80"/>
    </location>
</feature>
<comment type="similarity">
    <text evidence="1">Belongs to the SCO1/2 family.</text>
</comment>
<gene>
    <name evidence="7" type="ORF">IC614_09445</name>
</gene>
<dbReference type="Pfam" id="PF02630">
    <property type="entry name" value="SCO1-SenC"/>
    <property type="match status" value="1"/>
</dbReference>
<feature type="chain" id="PRO_5032680334" evidence="5">
    <location>
        <begin position="36"/>
        <end position="204"/>
    </location>
</feature>
<keyword evidence="8" id="KW-1185">Reference proteome</keyword>
<protein>
    <submittedName>
        <fullName evidence="7">SCO family protein</fullName>
    </submittedName>
</protein>
<dbReference type="Proteomes" id="UP000594873">
    <property type="component" value="Chromosome"/>
</dbReference>
<name>A0A7T2GIM6_9SPHN</name>